<evidence type="ECO:0000256" key="2">
    <source>
        <dbReference type="SAM" id="Phobius"/>
    </source>
</evidence>
<evidence type="ECO:0000256" key="1">
    <source>
        <dbReference type="ARBA" id="ARBA00008404"/>
    </source>
</evidence>
<dbReference type="RefSeq" id="WP_054520475.1">
    <property type="nucleotide sequence ID" value="NZ_LGKO01000002.1"/>
</dbReference>
<dbReference type="PANTHER" id="PTHR34703:SF1">
    <property type="entry name" value="ANTIPORTER SUBUNIT MNHG2-RELATED"/>
    <property type="match status" value="1"/>
</dbReference>
<proteinExistence type="inferred from homology"/>
<dbReference type="InterPro" id="IPR005133">
    <property type="entry name" value="PhaG_MnhG_YufB"/>
</dbReference>
<dbReference type="STRING" id="869279.SE15_02285"/>
<dbReference type="EMBL" id="LGKO01000002">
    <property type="protein sequence ID" value="KPL84036.1"/>
    <property type="molecule type" value="Genomic_DNA"/>
</dbReference>
<feature type="transmembrane region" description="Helical" evidence="2">
    <location>
        <begin position="6"/>
        <end position="26"/>
    </location>
</feature>
<feature type="transmembrane region" description="Helical" evidence="2">
    <location>
        <begin position="62"/>
        <end position="81"/>
    </location>
</feature>
<comment type="caution">
    <text evidence="3">The sequence shown here is derived from an EMBL/GenBank/DDBJ whole genome shotgun (WGS) entry which is preliminary data.</text>
</comment>
<dbReference type="Proteomes" id="UP000050544">
    <property type="component" value="Unassembled WGS sequence"/>
</dbReference>
<organism evidence="3 4">
    <name type="scientific">Thermanaerothrix daxensis</name>
    <dbReference type="NCBI Taxonomy" id="869279"/>
    <lineage>
        <taxon>Bacteria</taxon>
        <taxon>Bacillati</taxon>
        <taxon>Chloroflexota</taxon>
        <taxon>Anaerolineae</taxon>
        <taxon>Anaerolineales</taxon>
        <taxon>Anaerolineaceae</taxon>
        <taxon>Thermanaerothrix</taxon>
    </lineage>
</organism>
<reference evidence="3 4" key="1">
    <citation type="submission" date="2015-07" db="EMBL/GenBank/DDBJ databases">
        <title>Whole genome sequence of Thermanaerothrix daxensis DSM 23592.</title>
        <authorList>
            <person name="Hemp J."/>
            <person name="Ward L.M."/>
            <person name="Pace L.A."/>
            <person name="Fischer W.W."/>
        </authorList>
    </citation>
    <scope>NUCLEOTIDE SEQUENCE [LARGE SCALE GENOMIC DNA]</scope>
    <source>
        <strain evidence="3 4">GNS-1</strain>
    </source>
</reference>
<keyword evidence="4" id="KW-1185">Reference proteome</keyword>
<sequence>MAREVLVDVLMVGGAVFMFLASLGILRMPDLYTRMSATSKAATLGSGLVMLAAAVYFNEFSITVRVLAIIVFLLLTVPVAAHMIARAAYFDGVPLWEGTVMDELRGHYSRVDHRLESEVVPSTEAVVPEGEEGDDFTA</sequence>
<keyword evidence="2" id="KW-0472">Membrane</keyword>
<dbReference type="PATRIC" id="fig|869279.4.peg.455"/>
<accession>A0A0P6XX17</accession>
<dbReference type="NCBIfam" id="TIGR01300">
    <property type="entry name" value="CPA3_mnhG_phaG"/>
    <property type="match status" value="1"/>
</dbReference>
<keyword evidence="2" id="KW-1133">Transmembrane helix</keyword>
<keyword evidence="2" id="KW-0812">Transmembrane</keyword>
<dbReference type="AlphaFoldDB" id="A0A0P6XX17"/>
<dbReference type="OrthoDB" id="9806575at2"/>
<feature type="transmembrane region" description="Helical" evidence="2">
    <location>
        <begin position="38"/>
        <end position="56"/>
    </location>
</feature>
<dbReference type="Pfam" id="PF03334">
    <property type="entry name" value="PhaG_MnhG_YufB"/>
    <property type="match status" value="1"/>
</dbReference>
<dbReference type="NCBIfam" id="NF009314">
    <property type="entry name" value="PRK12674.1-2"/>
    <property type="match status" value="1"/>
</dbReference>
<evidence type="ECO:0000313" key="4">
    <source>
        <dbReference type="Proteomes" id="UP000050544"/>
    </source>
</evidence>
<name>A0A0P6XX17_9CHLR</name>
<gene>
    <name evidence="3" type="ORF">SE15_02285</name>
</gene>
<dbReference type="GO" id="GO:0015385">
    <property type="term" value="F:sodium:proton antiporter activity"/>
    <property type="evidence" value="ECO:0007669"/>
    <property type="project" value="TreeGrafter"/>
</dbReference>
<protein>
    <submittedName>
        <fullName evidence="3">Sodium:proton antiporter</fullName>
    </submittedName>
</protein>
<evidence type="ECO:0000313" key="3">
    <source>
        <dbReference type="EMBL" id="KPL84036.1"/>
    </source>
</evidence>
<dbReference type="PANTHER" id="PTHR34703">
    <property type="entry name" value="ANTIPORTER SUBUNIT MNHG2-RELATED"/>
    <property type="match status" value="1"/>
</dbReference>
<comment type="similarity">
    <text evidence="1">Belongs to the CPA3 antiporters (TC 2.A.63) subunit G family.</text>
</comment>